<dbReference type="AlphaFoldDB" id="A0A0D8I8I0"/>
<evidence type="ECO:0000313" key="1">
    <source>
        <dbReference type="EMBL" id="AKL96179.1"/>
    </source>
</evidence>
<dbReference type="Proteomes" id="UP000035704">
    <property type="component" value="Chromosome"/>
</dbReference>
<dbReference type="OrthoDB" id="9791620at2"/>
<dbReference type="EMBL" id="CP009687">
    <property type="protein sequence ID" value="AKL96179.1"/>
    <property type="molecule type" value="Genomic_DNA"/>
</dbReference>
<keyword evidence="2" id="KW-1185">Reference proteome</keyword>
<dbReference type="SUPFAM" id="SSF52540">
    <property type="entry name" value="P-loop containing nucleoside triphosphate hydrolases"/>
    <property type="match status" value="1"/>
</dbReference>
<reference evidence="1 2" key="1">
    <citation type="submission" date="2014-10" db="EMBL/GenBank/DDBJ databases">
        <title>Genome sequence of Clostridium aceticum DSM 1496.</title>
        <authorList>
            <person name="Poehlein A."/>
            <person name="Schiel-Bengelsdorf B."/>
            <person name="Gottschalk G."/>
            <person name="Duerre P."/>
            <person name="Daniel R."/>
        </authorList>
    </citation>
    <scope>NUCLEOTIDE SEQUENCE [LARGE SCALE GENOMIC DNA]</scope>
    <source>
        <strain evidence="1 2">DSM 1496</strain>
    </source>
</reference>
<dbReference type="InterPro" id="IPR054787">
    <property type="entry name" value="TrlF_ATPase"/>
</dbReference>
<dbReference type="SUPFAM" id="SSF89550">
    <property type="entry name" value="PHP domain-like"/>
    <property type="match status" value="1"/>
</dbReference>
<accession>A0A0D8I8I0</accession>
<dbReference type="Gene3D" id="3.40.50.300">
    <property type="entry name" value="P-loop containing nucleotide triphosphate hydrolases"/>
    <property type="match status" value="1"/>
</dbReference>
<sequence length="928" mass="107417">MNTRGSEWRKWDLHVHTASSYDHKYKSADSDDLLVKAWRDNEIAAVAITDHFLIDADRITKLKQLAPEMTILPGIELRCDKGTSNLHVIIIFPEQDLHKLANKFNVLMRDTKAKNKEDDNIIYWDYNEIITFAKDCKGIITVHAGKKDKGIDDGITNHLEVNMAIKAEIAENTDMFEMGKINDLSTYNEHVFKKIKRKPMIVCSDNHDPRNYIIRENLWIKADTTFQGLLQAIKEPSLRFFVGEMPPKKKIINDNGDKFIDSISIKGSNSSDTWFDDEILLSSDLVTIIGNKGNGKSALADIIGHSGNTHNTKRFSFLSTDRFNQKPEYLGKDYNVTLRWKNGVEEKKALFPIDNNAQLEKVKYLPQQYIEYVCNDLKDGFKEEIERLIFDYLPREEKLGMSTLTDLIKYLTSNLLMEIDSNKGTLKQINEEIINKEIKITDSEKQILKMSIEDLQKQLEQENTNKPKDVIKPNIDPNVEKKLNALNNTIENLKSQIQIKEDALENLSKKLHVIETTIQQIVQTRNNFEEWLKKVNDNLQSNGIEEIITVSLVVNYDKLRLLKGNIEKQITSIKTEVSTIENDQKDGLLILKLKEAQLEVAKITGSLSQAELNYQNYLQDLTKWREKIAKISEQINKLREETKILEEDIPNRLEELYALRKQVLEKIYLLKKEIVEKYAQKYSYINKAINELEMKKSEKPSIEISFYLERDSMERAILNYINQNIKSIFRGKEQATENLSALLETIDINNFDSIFASLENIENELKKSASDYNKVFIDKLEFFNNLYGLDYIKINYELKLGDKHLNKLSPGERGLLLLIFYLILDKENSPLIIDQPEDNLDNQSVYDKLVPYIIKAKDKRQIIIVTHNPNIAVACDSEQVIYSGMDKENLQIKYHYGSMESEKISNYVVDVLEGTMPAFEKRSDAYTR</sequence>
<dbReference type="KEGG" id="cace:CACET_c27340"/>
<dbReference type="RefSeq" id="WP_044825213.1">
    <property type="nucleotide sequence ID" value="NZ_CP009687.1"/>
</dbReference>
<dbReference type="NCBIfam" id="NF045780">
    <property type="entry name" value="TrlF_fam_ATP"/>
    <property type="match status" value="1"/>
</dbReference>
<dbReference type="InterPro" id="IPR027417">
    <property type="entry name" value="P-loop_NTPase"/>
</dbReference>
<proteinExistence type="predicted"/>
<dbReference type="STRING" id="84022.CACET_c27340"/>
<dbReference type="InterPro" id="IPR016195">
    <property type="entry name" value="Pol/histidinol_Pase-like"/>
</dbReference>
<organism evidence="1 2">
    <name type="scientific">Clostridium aceticum</name>
    <dbReference type="NCBI Taxonomy" id="84022"/>
    <lineage>
        <taxon>Bacteria</taxon>
        <taxon>Bacillati</taxon>
        <taxon>Bacillota</taxon>
        <taxon>Clostridia</taxon>
        <taxon>Eubacteriales</taxon>
        <taxon>Clostridiaceae</taxon>
        <taxon>Clostridium</taxon>
    </lineage>
</organism>
<evidence type="ECO:0000313" key="2">
    <source>
        <dbReference type="Proteomes" id="UP000035704"/>
    </source>
</evidence>
<name>A0A0D8I8I0_9CLOT</name>
<dbReference type="Gene3D" id="3.20.20.140">
    <property type="entry name" value="Metal-dependent hydrolases"/>
    <property type="match status" value="1"/>
</dbReference>
<gene>
    <name evidence="1" type="ORF">CACET_c27340</name>
</gene>
<dbReference type="PATRIC" id="fig|84022.5.peg.670"/>
<protein>
    <submittedName>
        <fullName evidence="1">Uncharacterized protein</fullName>
    </submittedName>
</protein>